<dbReference type="OrthoDB" id="5116971at2"/>
<evidence type="ECO:0000313" key="4">
    <source>
        <dbReference type="Proteomes" id="UP000298154"/>
    </source>
</evidence>
<evidence type="ECO:0000256" key="1">
    <source>
        <dbReference type="SAM" id="MobiDB-lite"/>
    </source>
</evidence>
<feature type="transmembrane region" description="Helical" evidence="2">
    <location>
        <begin position="122"/>
        <end position="147"/>
    </location>
</feature>
<evidence type="ECO:0000256" key="2">
    <source>
        <dbReference type="SAM" id="Phobius"/>
    </source>
</evidence>
<dbReference type="RefSeq" id="WP_134556243.1">
    <property type="nucleotide sequence ID" value="NZ_SOHK01000017.1"/>
</dbReference>
<protein>
    <submittedName>
        <fullName evidence="3">Uncharacterized protein</fullName>
    </submittedName>
</protein>
<dbReference type="AlphaFoldDB" id="A0A4R9ALG9"/>
<keyword evidence="2" id="KW-0472">Membrane</keyword>
<comment type="caution">
    <text evidence="3">The sequence shown here is derived from an EMBL/GenBank/DDBJ whole genome shotgun (WGS) entry which is preliminary data.</text>
</comment>
<feature type="compositionally biased region" description="Basic and acidic residues" evidence="1">
    <location>
        <begin position="1"/>
        <end position="16"/>
    </location>
</feature>
<evidence type="ECO:0000313" key="3">
    <source>
        <dbReference type="EMBL" id="TFD64156.1"/>
    </source>
</evidence>
<keyword evidence="4" id="KW-1185">Reference proteome</keyword>
<organism evidence="3 4">
    <name type="scientific">Cryobacterium ruanii</name>
    <dbReference type="NCBI Taxonomy" id="1259197"/>
    <lineage>
        <taxon>Bacteria</taxon>
        <taxon>Bacillati</taxon>
        <taxon>Actinomycetota</taxon>
        <taxon>Actinomycetes</taxon>
        <taxon>Micrococcales</taxon>
        <taxon>Microbacteriaceae</taxon>
        <taxon>Cryobacterium</taxon>
    </lineage>
</organism>
<name>A0A4R9ALG9_9MICO</name>
<accession>A0A4R9ALG9</accession>
<feature type="transmembrane region" description="Helical" evidence="2">
    <location>
        <begin position="73"/>
        <end position="93"/>
    </location>
</feature>
<dbReference type="Proteomes" id="UP000298154">
    <property type="component" value="Unassembled WGS sequence"/>
</dbReference>
<feature type="region of interest" description="Disordered" evidence="1">
    <location>
        <begin position="1"/>
        <end position="65"/>
    </location>
</feature>
<keyword evidence="2" id="KW-1133">Transmembrane helix</keyword>
<proteinExistence type="predicted"/>
<gene>
    <name evidence="3" type="ORF">E3T47_11635</name>
</gene>
<sequence>MTEPRFDPEHDARYQRGYEPGNLADPAASDIPAILSPAADSPPTNFVGPTDVGSVPTPDADEPLDQFEPGNPFIVALWIIGPVLIIGGLILQARTILSTYFSSGFAGSSSTEVPLEMVMQQLIWTLAPAMTATGLATVVGLLFFHALRWRSRSTRR</sequence>
<reference evidence="3 4" key="1">
    <citation type="submission" date="2019-03" db="EMBL/GenBank/DDBJ databases">
        <title>Genomics of glacier-inhabiting Cryobacterium strains.</title>
        <authorList>
            <person name="Liu Q."/>
            <person name="Xin Y.-H."/>
        </authorList>
    </citation>
    <scope>NUCLEOTIDE SEQUENCE [LARGE SCALE GENOMIC DNA]</scope>
    <source>
        <strain evidence="3 4">Sr36</strain>
    </source>
</reference>
<dbReference type="EMBL" id="SOHK01000017">
    <property type="protein sequence ID" value="TFD64156.1"/>
    <property type="molecule type" value="Genomic_DNA"/>
</dbReference>
<keyword evidence="2" id="KW-0812">Transmembrane</keyword>